<feature type="compositionally biased region" description="Basic and acidic residues" evidence="1">
    <location>
        <begin position="179"/>
        <end position="198"/>
    </location>
</feature>
<dbReference type="GeneID" id="19011698"/>
<dbReference type="SUPFAM" id="SSF48403">
    <property type="entry name" value="Ankyrin repeat"/>
    <property type="match status" value="1"/>
</dbReference>
<dbReference type="AlphaFoldDB" id="K8F4M5"/>
<proteinExistence type="predicted"/>
<dbReference type="Gene3D" id="1.25.40.20">
    <property type="entry name" value="Ankyrin repeat-containing domain"/>
    <property type="match status" value="1"/>
</dbReference>
<feature type="region of interest" description="Disordered" evidence="1">
    <location>
        <begin position="215"/>
        <end position="244"/>
    </location>
</feature>
<feature type="compositionally biased region" description="Acidic residues" evidence="1">
    <location>
        <begin position="115"/>
        <end position="127"/>
    </location>
</feature>
<sequence>MNTNNNILDDIDDREDENMDEDELLRQQQNTWTMCIEHDGGGARRDVHPPPPRLIPLSSISKEGIEASEIRMKMMKYEADTTKPFSPPPPQRNNGTMGVAVQSVSKSVGTQTTTDDVDDEEMFDTDGAEQQHSMSLGLRNDESALPKKKPKVMRTAKTTRILDDDDSSGDDGEEVQTVKNEKEKKSSSSGTRCDDKKGHCGFGVPGFVEKQPQMLSSRLQNPSNNPEQREEKQQHQCKKSSDNATTTIEDQEGELAVVPKHNHRELNALVDYNRNGRATNNANRRDQFTSFVSNPDNKKLLKCICIKAGNNARFFLSKVSKSFKKVTLRDFGVKSSSNLEQGRVKAVKISEIETPAQFALCIEHGLQLNDLVFAALADGGRLEVLKYIHDHLLPDKMYLNSLAVEYASQNNHLQTLQYLVEYHNAPLCKDACWRAAWKGSFECLQYLVLERKCPFDRHECHEIAYQSGHFDLARWIKEH</sequence>
<evidence type="ECO:0000313" key="2">
    <source>
        <dbReference type="EMBL" id="CCO19770.1"/>
    </source>
</evidence>
<feature type="region of interest" description="Disordered" evidence="1">
    <location>
        <begin position="1"/>
        <end position="22"/>
    </location>
</feature>
<keyword evidence="3" id="KW-1185">Reference proteome</keyword>
<name>K8F4M5_9CHLO</name>
<feature type="compositionally biased region" description="Acidic residues" evidence="1">
    <location>
        <begin position="163"/>
        <end position="174"/>
    </location>
</feature>
<evidence type="ECO:0000313" key="3">
    <source>
        <dbReference type="Proteomes" id="UP000198341"/>
    </source>
</evidence>
<accession>K8F4M5</accession>
<dbReference type="RefSeq" id="XP_007509313.1">
    <property type="nucleotide sequence ID" value="XM_007509251.1"/>
</dbReference>
<dbReference type="InterPro" id="IPR036770">
    <property type="entry name" value="Ankyrin_rpt-contain_sf"/>
</dbReference>
<feature type="compositionally biased region" description="Polar residues" evidence="1">
    <location>
        <begin position="215"/>
        <end position="226"/>
    </location>
</feature>
<dbReference type="InterPro" id="IPR052050">
    <property type="entry name" value="SecEffector_AnkRepeat"/>
</dbReference>
<evidence type="ECO:0000256" key="1">
    <source>
        <dbReference type="SAM" id="MobiDB-lite"/>
    </source>
</evidence>
<feature type="compositionally biased region" description="Polar residues" evidence="1">
    <location>
        <begin position="92"/>
        <end position="109"/>
    </location>
</feature>
<dbReference type="PANTHER" id="PTHR46586:SF3">
    <property type="entry name" value="ANKYRIN REPEAT-CONTAINING PROTEIN"/>
    <property type="match status" value="1"/>
</dbReference>
<dbReference type="PANTHER" id="PTHR46586">
    <property type="entry name" value="ANKYRIN REPEAT-CONTAINING PROTEIN"/>
    <property type="match status" value="1"/>
</dbReference>
<feature type="compositionally biased region" description="Acidic residues" evidence="1">
    <location>
        <begin position="9"/>
        <end position="22"/>
    </location>
</feature>
<feature type="region of interest" description="Disordered" evidence="1">
    <location>
        <begin position="81"/>
        <end position="198"/>
    </location>
</feature>
<protein>
    <submittedName>
        <fullName evidence="2">Uncharacterized protein</fullName>
    </submittedName>
</protein>
<dbReference type="Proteomes" id="UP000198341">
    <property type="component" value="Chromosome 14"/>
</dbReference>
<gene>
    <name evidence="2" type="ordered locus">Bathy14g00930</name>
</gene>
<organism evidence="2 3">
    <name type="scientific">Bathycoccus prasinos</name>
    <dbReference type="NCBI Taxonomy" id="41875"/>
    <lineage>
        <taxon>Eukaryota</taxon>
        <taxon>Viridiplantae</taxon>
        <taxon>Chlorophyta</taxon>
        <taxon>Mamiellophyceae</taxon>
        <taxon>Mamiellales</taxon>
        <taxon>Bathycoccaceae</taxon>
        <taxon>Bathycoccus</taxon>
    </lineage>
</organism>
<dbReference type="KEGG" id="bpg:Bathy14g00930"/>
<reference evidence="2 3" key="1">
    <citation type="submission" date="2011-10" db="EMBL/GenBank/DDBJ databases">
        <authorList>
            <person name="Genoscope - CEA"/>
        </authorList>
    </citation>
    <scope>NUCLEOTIDE SEQUENCE [LARGE SCALE GENOMIC DNA]</scope>
    <source>
        <strain evidence="2 3">RCC 1105</strain>
    </source>
</reference>
<dbReference type="EMBL" id="FO082265">
    <property type="protein sequence ID" value="CCO19770.1"/>
    <property type="molecule type" value="Genomic_DNA"/>
</dbReference>